<dbReference type="GO" id="GO:1990281">
    <property type="term" value="C:efflux pump complex"/>
    <property type="evidence" value="ECO:0007669"/>
    <property type="project" value="TreeGrafter"/>
</dbReference>
<sequence>MRRLLLTTSLFLPLLATSHSIKAQPNELQVVTHRLQTTAMGSELELSGTLRALRDSNLSVAVNALVKQLHVDLGSHVKQGDLLLELDDKIAKQQHQRALAQLSAAETAATEAARLRDEALRLKQQSHIAQSEVSARESAAILAVARLQEARADAGIAAEQLARHQLKAPFDGVISARWTDLGQWLTPGDQVFTLVSTDELRLDVQLPQEHLPSIDQVHAVQIRPDSQPTLHIPARVDAIVPVGDASRSFLLRLVATDSSPALVPGASARAHLTFQQAKTAVLLPRDAVLRNADGNFSVFVVENGKAKRRQIALGNTRRDGYLVEQGLEAGEQVVIRGNELLSDDQSVTVASTGAPSTNAQGQTND</sequence>
<dbReference type="SUPFAM" id="SSF111369">
    <property type="entry name" value="HlyD-like secretion proteins"/>
    <property type="match status" value="1"/>
</dbReference>
<keyword evidence="2" id="KW-0175">Coiled coil</keyword>
<evidence type="ECO:0000259" key="6">
    <source>
        <dbReference type="Pfam" id="PF25989"/>
    </source>
</evidence>
<dbReference type="AlphaFoldDB" id="A0A266Q8A7"/>
<evidence type="ECO:0000256" key="2">
    <source>
        <dbReference type="SAM" id="Coils"/>
    </source>
</evidence>
<feature type="coiled-coil region" evidence="2">
    <location>
        <begin position="105"/>
        <end position="132"/>
    </location>
</feature>
<dbReference type="Pfam" id="PF25973">
    <property type="entry name" value="BSH_CzcB"/>
    <property type="match status" value="1"/>
</dbReference>
<feature type="domain" description="CusB-like beta-barrel" evidence="4">
    <location>
        <begin position="202"/>
        <end position="273"/>
    </location>
</feature>
<reference evidence="8" key="1">
    <citation type="submission" date="2017-05" db="EMBL/GenBank/DDBJ databases">
        <authorList>
            <person name="Barney B.M."/>
        </authorList>
    </citation>
    <scope>NUCLEOTIDE SEQUENCE [LARGE SCALE GENOMIC DNA]</scope>
    <source>
        <strain evidence="8">PSBB022</strain>
    </source>
</reference>
<evidence type="ECO:0000256" key="3">
    <source>
        <dbReference type="SAM" id="SignalP"/>
    </source>
</evidence>
<gene>
    <name evidence="7" type="ORF">CBP51_03330</name>
</gene>
<comment type="similarity">
    <text evidence="1">Belongs to the membrane fusion protein (MFP) (TC 8.A.1) family.</text>
</comment>
<dbReference type="InterPro" id="IPR006143">
    <property type="entry name" value="RND_pump_MFP"/>
</dbReference>
<dbReference type="Gene3D" id="2.40.50.100">
    <property type="match status" value="1"/>
</dbReference>
<keyword evidence="3" id="KW-0732">Signal</keyword>
<dbReference type="NCBIfam" id="TIGR01730">
    <property type="entry name" value="RND_mfp"/>
    <property type="match status" value="1"/>
</dbReference>
<dbReference type="Gene3D" id="2.40.420.20">
    <property type="match status" value="1"/>
</dbReference>
<evidence type="ECO:0000259" key="4">
    <source>
        <dbReference type="Pfam" id="PF25954"/>
    </source>
</evidence>
<organism evidence="7 8">
    <name type="scientific">Cellvibrio mixtus</name>
    <dbReference type="NCBI Taxonomy" id="39650"/>
    <lineage>
        <taxon>Bacteria</taxon>
        <taxon>Pseudomonadati</taxon>
        <taxon>Pseudomonadota</taxon>
        <taxon>Gammaproteobacteria</taxon>
        <taxon>Cellvibrionales</taxon>
        <taxon>Cellvibrionaceae</taxon>
        <taxon>Cellvibrio</taxon>
    </lineage>
</organism>
<feature type="domain" description="YknX-like C-terminal permuted SH3-like" evidence="6">
    <location>
        <begin position="282"/>
        <end position="349"/>
    </location>
</feature>
<dbReference type="Gene3D" id="1.10.287.470">
    <property type="entry name" value="Helix hairpin bin"/>
    <property type="match status" value="1"/>
</dbReference>
<dbReference type="EMBL" id="NHNI01000001">
    <property type="protein sequence ID" value="OZY86075.1"/>
    <property type="molecule type" value="Genomic_DNA"/>
</dbReference>
<dbReference type="Proteomes" id="UP000216101">
    <property type="component" value="Unassembled WGS sequence"/>
</dbReference>
<evidence type="ECO:0000259" key="5">
    <source>
        <dbReference type="Pfam" id="PF25973"/>
    </source>
</evidence>
<dbReference type="InterPro" id="IPR058637">
    <property type="entry name" value="YknX-like_C"/>
</dbReference>
<keyword evidence="8" id="KW-1185">Reference proteome</keyword>
<dbReference type="Pfam" id="PF25954">
    <property type="entry name" value="Beta-barrel_RND_2"/>
    <property type="match status" value="1"/>
</dbReference>
<dbReference type="InterPro" id="IPR058792">
    <property type="entry name" value="Beta-barrel_RND_2"/>
</dbReference>
<dbReference type="InterPro" id="IPR058647">
    <property type="entry name" value="BSH_CzcB-like"/>
</dbReference>
<dbReference type="RefSeq" id="WP_094983837.1">
    <property type="nucleotide sequence ID" value="NZ_NHNI01000001.1"/>
</dbReference>
<dbReference type="GO" id="GO:0015562">
    <property type="term" value="F:efflux transmembrane transporter activity"/>
    <property type="evidence" value="ECO:0007669"/>
    <property type="project" value="TreeGrafter"/>
</dbReference>
<evidence type="ECO:0000313" key="7">
    <source>
        <dbReference type="EMBL" id="OZY86075.1"/>
    </source>
</evidence>
<evidence type="ECO:0000256" key="1">
    <source>
        <dbReference type="ARBA" id="ARBA00009477"/>
    </source>
</evidence>
<dbReference type="Gene3D" id="2.40.30.170">
    <property type="match status" value="1"/>
</dbReference>
<feature type="signal peptide" evidence="3">
    <location>
        <begin position="1"/>
        <end position="23"/>
    </location>
</feature>
<comment type="caution">
    <text evidence="7">The sequence shown here is derived from an EMBL/GenBank/DDBJ whole genome shotgun (WGS) entry which is preliminary data.</text>
</comment>
<dbReference type="PANTHER" id="PTHR30469:SF15">
    <property type="entry name" value="HLYD FAMILY OF SECRETION PROTEINS"/>
    <property type="match status" value="1"/>
</dbReference>
<dbReference type="Pfam" id="PF25989">
    <property type="entry name" value="YknX_C"/>
    <property type="match status" value="1"/>
</dbReference>
<accession>A0A266Q8A7</accession>
<protein>
    <submittedName>
        <fullName evidence="7">Uncharacterized protein</fullName>
    </submittedName>
</protein>
<feature type="domain" description="CzcB-like barrel-sandwich hybrid" evidence="5">
    <location>
        <begin position="59"/>
        <end position="194"/>
    </location>
</feature>
<proteinExistence type="inferred from homology"/>
<evidence type="ECO:0000313" key="8">
    <source>
        <dbReference type="Proteomes" id="UP000216101"/>
    </source>
</evidence>
<name>A0A266Q8A7_9GAMM</name>
<feature type="chain" id="PRO_5012311799" evidence="3">
    <location>
        <begin position="24"/>
        <end position="365"/>
    </location>
</feature>
<dbReference type="PANTHER" id="PTHR30469">
    <property type="entry name" value="MULTIDRUG RESISTANCE PROTEIN MDTA"/>
    <property type="match status" value="1"/>
</dbReference>